<dbReference type="RefSeq" id="WP_218038197.1">
    <property type="nucleotide sequence ID" value="NZ_BAAAHM010000004.1"/>
</dbReference>
<dbReference type="Gene3D" id="3.40.50.300">
    <property type="entry name" value="P-loop containing nucleotide triphosphate hydrolases"/>
    <property type="match status" value="1"/>
</dbReference>
<proteinExistence type="predicted"/>
<name>A0A5M3XCR2_9ACTN</name>
<accession>A0A5M3XCR2</accession>
<dbReference type="InterPro" id="IPR025420">
    <property type="entry name" value="DUF4143"/>
</dbReference>
<keyword evidence="4" id="KW-1185">Reference proteome</keyword>
<dbReference type="PANTHER" id="PTHR43566:SF2">
    <property type="entry name" value="DUF4143 DOMAIN-CONTAINING PROTEIN"/>
    <property type="match status" value="1"/>
</dbReference>
<feature type="domain" description="DUF4143" evidence="2">
    <location>
        <begin position="182"/>
        <end position="345"/>
    </location>
</feature>
<evidence type="ECO:0008006" key="5">
    <source>
        <dbReference type="Google" id="ProtNLM"/>
    </source>
</evidence>
<dbReference type="SUPFAM" id="SSF52540">
    <property type="entry name" value="P-loop containing nucleoside triphosphate hydrolases"/>
    <property type="match status" value="1"/>
</dbReference>
<dbReference type="EMBL" id="BLAF01000009">
    <property type="protein sequence ID" value="GES18890.1"/>
    <property type="molecule type" value="Genomic_DNA"/>
</dbReference>
<dbReference type="Pfam" id="PF13635">
    <property type="entry name" value="DUF4143"/>
    <property type="match status" value="1"/>
</dbReference>
<evidence type="ECO:0000313" key="3">
    <source>
        <dbReference type="EMBL" id="GES18890.1"/>
    </source>
</evidence>
<evidence type="ECO:0000313" key="4">
    <source>
        <dbReference type="Proteomes" id="UP000377595"/>
    </source>
</evidence>
<evidence type="ECO:0000259" key="2">
    <source>
        <dbReference type="Pfam" id="PF13635"/>
    </source>
</evidence>
<feature type="domain" description="AAA" evidence="1">
    <location>
        <begin position="1"/>
        <end position="116"/>
    </location>
</feature>
<dbReference type="PANTHER" id="PTHR43566">
    <property type="entry name" value="CONSERVED PROTEIN"/>
    <property type="match status" value="1"/>
</dbReference>
<dbReference type="Proteomes" id="UP000377595">
    <property type="component" value="Unassembled WGS sequence"/>
</dbReference>
<dbReference type="InterPro" id="IPR041682">
    <property type="entry name" value="AAA_14"/>
</dbReference>
<organism evidence="3 4">
    <name type="scientific">Acrocarpospora pleiomorpha</name>
    <dbReference type="NCBI Taxonomy" id="90975"/>
    <lineage>
        <taxon>Bacteria</taxon>
        <taxon>Bacillati</taxon>
        <taxon>Actinomycetota</taxon>
        <taxon>Actinomycetes</taxon>
        <taxon>Streptosporangiales</taxon>
        <taxon>Streptosporangiaceae</taxon>
        <taxon>Acrocarpospora</taxon>
    </lineage>
</organism>
<dbReference type="InterPro" id="IPR027417">
    <property type="entry name" value="P-loop_NTPase"/>
</dbReference>
<gene>
    <name evidence="3" type="ORF">Aple_017850</name>
</gene>
<protein>
    <recommendedName>
        <fullName evidence="5">ATP-binding protein</fullName>
    </recommendedName>
</protein>
<evidence type="ECO:0000259" key="1">
    <source>
        <dbReference type="Pfam" id="PF13173"/>
    </source>
</evidence>
<reference evidence="3 4" key="1">
    <citation type="submission" date="2019-10" db="EMBL/GenBank/DDBJ databases">
        <title>Whole genome shotgun sequence of Acrocarpospora pleiomorpha NBRC 16267.</title>
        <authorList>
            <person name="Ichikawa N."/>
            <person name="Kimura A."/>
            <person name="Kitahashi Y."/>
            <person name="Komaki H."/>
            <person name="Oguchi A."/>
        </authorList>
    </citation>
    <scope>NUCLEOTIDE SEQUENCE [LARGE SCALE GENOMIC DNA]</scope>
    <source>
        <strain evidence="3 4">NBRC 16267</strain>
    </source>
</reference>
<comment type="caution">
    <text evidence="3">The sequence shown here is derived from an EMBL/GenBank/DDBJ whole genome shotgun (WGS) entry which is preliminary data.</text>
</comment>
<dbReference type="AlphaFoldDB" id="A0A5M3XCR2"/>
<dbReference type="Pfam" id="PF13173">
    <property type="entry name" value="AAA_14"/>
    <property type="match status" value="1"/>
</dbReference>
<sequence length="396" mass="43650">MIILTGPRTVGKSTLLTALAEDLERPILDLDRPDARRAAIEDPSFMVSGPGPVLIDEFQHVPELLDAIKAELNKGMSPGRFVLTGSTRYTLLPQAAQSLTGRAHVINVLPLSQGELDGRAERFVHQLFTNPASLISRTASSTSRADYIERILAGGYPAMLQRQSLRARTSWYNDYINLVVMRDVLEISQVRQRDALPRLLRQLAAQTGQVLNIVKAGQSIGIESSSASRYATLLEAVFMTHRLPAWGKTLNSRVGSLPKIHMVDSGLAAWLLGLSAAKVNSRDPGALTEFGHVVETFAAGEILKQISWSDELITASHFRTRDGDEVDIVLETWDGRVAGIEIKAGSKVRDTDLRGLRTLRELLGERFIGGVVLNLGDLSYQFEEKLIIAPLDRLWR</sequence>